<name>A0ABQ8SL25_PERAM</name>
<accession>A0ABQ8SL25</accession>
<proteinExistence type="predicted"/>
<dbReference type="EMBL" id="JAJSOF020000025">
    <property type="protein sequence ID" value="KAJ4434506.1"/>
    <property type="molecule type" value="Genomic_DNA"/>
</dbReference>
<feature type="region of interest" description="Disordered" evidence="1">
    <location>
        <begin position="1"/>
        <end position="52"/>
    </location>
</feature>
<reference evidence="2 3" key="1">
    <citation type="journal article" date="2022" name="Allergy">
        <title>Genome assembly and annotation of Periplaneta americana reveal a comprehensive cockroach allergen profile.</title>
        <authorList>
            <person name="Wang L."/>
            <person name="Xiong Q."/>
            <person name="Saelim N."/>
            <person name="Wang L."/>
            <person name="Nong W."/>
            <person name="Wan A.T."/>
            <person name="Shi M."/>
            <person name="Liu X."/>
            <person name="Cao Q."/>
            <person name="Hui J.H.L."/>
            <person name="Sookrung N."/>
            <person name="Leung T.F."/>
            <person name="Tungtrongchitr A."/>
            <person name="Tsui S.K.W."/>
        </authorList>
    </citation>
    <scope>NUCLEOTIDE SEQUENCE [LARGE SCALE GENOMIC DNA]</scope>
    <source>
        <strain evidence="2">PWHHKU_190912</strain>
    </source>
</reference>
<comment type="caution">
    <text evidence="2">The sequence shown here is derived from an EMBL/GenBank/DDBJ whole genome shotgun (WGS) entry which is preliminary data.</text>
</comment>
<evidence type="ECO:0000313" key="2">
    <source>
        <dbReference type="EMBL" id="KAJ4434506.1"/>
    </source>
</evidence>
<protein>
    <submittedName>
        <fullName evidence="2">Uncharacterized protein</fullName>
    </submittedName>
</protein>
<organism evidence="2 3">
    <name type="scientific">Periplaneta americana</name>
    <name type="common">American cockroach</name>
    <name type="synonym">Blatta americana</name>
    <dbReference type="NCBI Taxonomy" id="6978"/>
    <lineage>
        <taxon>Eukaryota</taxon>
        <taxon>Metazoa</taxon>
        <taxon>Ecdysozoa</taxon>
        <taxon>Arthropoda</taxon>
        <taxon>Hexapoda</taxon>
        <taxon>Insecta</taxon>
        <taxon>Pterygota</taxon>
        <taxon>Neoptera</taxon>
        <taxon>Polyneoptera</taxon>
        <taxon>Dictyoptera</taxon>
        <taxon>Blattodea</taxon>
        <taxon>Blattoidea</taxon>
        <taxon>Blattidae</taxon>
        <taxon>Blattinae</taxon>
        <taxon>Periplaneta</taxon>
    </lineage>
</organism>
<keyword evidence="3" id="KW-1185">Reference proteome</keyword>
<evidence type="ECO:0000313" key="3">
    <source>
        <dbReference type="Proteomes" id="UP001148838"/>
    </source>
</evidence>
<evidence type="ECO:0000256" key="1">
    <source>
        <dbReference type="SAM" id="MobiDB-lite"/>
    </source>
</evidence>
<sequence length="258" mass="30166">MEDYNSEKSHNRNEKTKVELDRAHNQERGWSSRQMALDWNPQGSRTRGRPKSTWKRTVLEEIAREGKTWSEVKKLATNRFKVCHGSLYVVIWLVVEPREFNLPTLPQRGITYVPGKLPNNYGVHSEEYLPIRTVIPVVAGMLTIWKHVLREEIPPVSDSLTNKESELFLDLCEMMMKRDEVTGEWRKLHNTELHALYSSPDITRNIKSRRLRWAGHVARMGESRNAYSVLVGKPEGKRPLGRPRRRCEDIIKMDLREV</sequence>
<gene>
    <name evidence="2" type="ORF">ANN_23068</name>
</gene>
<dbReference type="Proteomes" id="UP001148838">
    <property type="component" value="Unassembled WGS sequence"/>
</dbReference>
<feature type="compositionally biased region" description="Basic and acidic residues" evidence="1">
    <location>
        <begin position="1"/>
        <end position="27"/>
    </location>
</feature>